<dbReference type="KEGG" id="kbs:EPA93_29110"/>
<feature type="domain" description="Type II secretion system protein GspE N-terminal" evidence="1">
    <location>
        <begin position="261"/>
        <end position="337"/>
    </location>
</feature>
<dbReference type="SUPFAM" id="SSF160246">
    <property type="entry name" value="EspE N-terminal domain-like"/>
    <property type="match status" value="1"/>
</dbReference>
<dbReference type="Gene3D" id="3.30.300.160">
    <property type="entry name" value="Type II secretion system, protein E, N-terminal domain"/>
    <property type="match status" value="1"/>
</dbReference>
<dbReference type="Proteomes" id="UP000290365">
    <property type="component" value="Chromosome"/>
</dbReference>
<dbReference type="InterPro" id="IPR029787">
    <property type="entry name" value="Nucleotide_cyclase"/>
</dbReference>
<evidence type="ECO:0000313" key="2">
    <source>
        <dbReference type="EMBL" id="QBD79821.1"/>
    </source>
</evidence>
<dbReference type="InterPro" id="IPR007831">
    <property type="entry name" value="T2SS_GspE_N"/>
</dbReference>
<dbReference type="Pfam" id="PF05157">
    <property type="entry name" value="MshEN"/>
    <property type="match status" value="1"/>
</dbReference>
<protein>
    <recommendedName>
        <fullName evidence="1">Type II secretion system protein GspE N-terminal domain-containing protein</fullName>
    </recommendedName>
</protein>
<organism evidence="2 3">
    <name type="scientific">Ktedonosporobacter rubrisoli</name>
    <dbReference type="NCBI Taxonomy" id="2509675"/>
    <lineage>
        <taxon>Bacteria</taxon>
        <taxon>Bacillati</taxon>
        <taxon>Chloroflexota</taxon>
        <taxon>Ktedonobacteria</taxon>
        <taxon>Ktedonobacterales</taxon>
        <taxon>Ktedonosporobacteraceae</taxon>
        <taxon>Ktedonosporobacter</taxon>
    </lineage>
</organism>
<proteinExistence type="predicted"/>
<gene>
    <name evidence="2" type="ORF">EPA93_29110</name>
</gene>
<dbReference type="EMBL" id="CP035758">
    <property type="protein sequence ID" value="QBD79821.1"/>
    <property type="molecule type" value="Genomic_DNA"/>
</dbReference>
<keyword evidence="3" id="KW-1185">Reference proteome</keyword>
<dbReference type="OrthoDB" id="150696at2"/>
<dbReference type="InterPro" id="IPR037257">
    <property type="entry name" value="T2SS_E_N_sf"/>
</dbReference>
<dbReference type="SUPFAM" id="SSF55073">
    <property type="entry name" value="Nucleotide cyclase"/>
    <property type="match status" value="1"/>
</dbReference>
<reference evidence="2 3" key="1">
    <citation type="submission" date="2019-01" db="EMBL/GenBank/DDBJ databases">
        <title>Ktedonosporobacter rubrisoli SCAWS-G2.</title>
        <authorList>
            <person name="Huang Y."/>
            <person name="Yan B."/>
        </authorList>
    </citation>
    <scope>NUCLEOTIDE SEQUENCE [LARGE SCALE GENOMIC DNA]</scope>
    <source>
        <strain evidence="2 3">SCAWS-G2</strain>
    </source>
</reference>
<evidence type="ECO:0000313" key="3">
    <source>
        <dbReference type="Proteomes" id="UP000290365"/>
    </source>
</evidence>
<sequence length="340" mass="37744">MATHRKRREASLHRLDAVKAVAEAQVAQEMPDLELCQCPPLSSLHVRAPSGHVQAVGEKAQDEALVPISGYLNERLRSVLEHCFPRLAPLSVLLLHVSQLEHIPLVQQPGPLLQKRKRYHAPAGLLEQILANVRRAIRSSDELFSHEAAGAAIVLPDVDERGAYSILERVFQSISLLQAETVIPPLTHETSVLLGIGSYPEPGASLEHLLYHTGLVARRFTLRPALSPHLWSDLPHSTLDSEVVSFSVSRQQNMAQDVPSVPFMDLPRKLPARLKQLIPYAVACQLRCAPVGRDHHCLTVAMANPARHEDVQRLRELTGMTIFPVACKEEELAQLLAKEW</sequence>
<name>A0A4V0YZI3_KTERU</name>
<evidence type="ECO:0000259" key="1">
    <source>
        <dbReference type="Pfam" id="PF05157"/>
    </source>
</evidence>
<dbReference type="AlphaFoldDB" id="A0A4V0YZI3"/>
<accession>A0A4V0YZI3</accession>
<dbReference type="RefSeq" id="WP_129890887.1">
    <property type="nucleotide sequence ID" value="NZ_CP035758.1"/>
</dbReference>